<feature type="domain" description="URB1 C-terminal" evidence="3">
    <location>
        <begin position="2099"/>
        <end position="2303"/>
    </location>
</feature>
<dbReference type="Pfam" id="PF11707">
    <property type="entry name" value="Npa1"/>
    <property type="match status" value="1"/>
</dbReference>
<protein>
    <submittedName>
        <fullName evidence="5">Uncharacterized protein LOC105042129 isoform X1</fullName>
    </submittedName>
</protein>
<keyword evidence="4" id="KW-1185">Reference proteome</keyword>
<dbReference type="InterPro" id="IPR032436">
    <property type="entry name" value="URB1_C"/>
</dbReference>
<proteinExistence type="predicted"/>
<accession>A0A8N4EUX1</accession>
<evidence type="ECO:0000256" key="1">
    <source>
        <dbReference type="SAM" id="MobiDB-lite"/>
    </source>
</evidence>
<reference evidence="5" key="1">
    <citation type="submission" date="2025-08" db="UniProtKB">
        <authorList>
            <consortium name="RefSeq"/>
        </authorList>
    </citation>
    <scope>IDENTIFICATION</scope>
</reference>
<evidence type="ECO:0000259" key="3">
    <source>
        <dbReference type="Pfam" id="PF16201"/>
    </source>
</evidence>
<name>A0A8N4EUX1_ELAGV</name>
<gene>
    <name evidence="5" type="primary">LOC105042129</name>
</gene>
<dbReference type="GO" id="GO:0005730">
    <property type="term" value="C:nucleolus"/>
    <property type="evidence" value="ECO:0007669"/>
    <property type="project" value="TreeGrafter"/>
</dbReference>
<evidence type="ECO:0000259" key="2">
    <source>
        <dbReference type="Pfam" id="PF11707"/>
    </source>
</evidence>
<dbReference type="GO" id="GO:0000466">
    <property type="term" value="P:maturation of 5.8S rRNA from tricistronic rRNA transcript (SSU-rRNA, 5.8S rRNA, LSU-rRNA)"/>
    <property type="evidence" value="ECO:0007669"/>
    <property type="project" value="TreeGrafter"/>
</dbReference>
<dbReference type="Proteomes" id="UP000504607">
    <property type="component" value="Chromosome 3"/>
</dbReference>
<dbReference type="GO" id="GO:0000463">
    <property type="term" value="P:maturation of LSU-rRNA from tricistronic rRNA transcript (SSU-rRNA, 5.8S rRNA, LSU-rRNA)"/>
    <property type="evidence" value="ECO:0007669"/>
    <property type="project" value="TreeGrafter"/>
</dbReference>
<sequence>MEDDEGIHEEDLDHLSPLDAPGDLSQEDEESREEENKKVGGDLGFSFPTVASYRPKLTEILKNLHSPEVKIYSEASKEFIDLLRGVSGCEILREYVELSPKCSELADAWRLHQGKPGMSHILSLVSVILEHRDGKSPSGGISRSLDSFARLIIESKLDDIYTELSSQEPRRESAALSLLSSIVKRGMGLASEVAKIFDFKLPVLSKLSGVQKKGGKGARHGKNRSTRRAFVRFAISFLEVGNPRLLRWIIQQREMYSGVLRGLGNDDTETVVYALSTLRDKVLSEHSLIPPGLRSVLFGSVTLEQLSYISGNSMAGPGADIAHEVLILVCTDPSNGLMPGLNLKGNEKRLLELMKKLKATEVGYHRELLLAIVNKRPYLCSAYMDDFPYNLEPRPSSLWFAAISLAADMISSINANTAVMCLASHSNDLLTVNDNELQNVLKCIIPRACTRSVINKGLLHSDILVQHGSLRLILESLKSLGNLIKAIEDMEESMHVRKRIDASREVIANFHGLPGFSCFVELHGCLGDESCSLMDEPGVKKWVFVKQYIQDEVRAVLPDPQVLLKLLSSLSHRHSKIPRKNLKRSADLPVVGVKKLKSNTPDENIDIVIGGIDAEPTNDTLDEQKEDSKQNMDVKKDHTTIIAELWGLNEQAKITDEPGNAEIFFHSKLLDALKLYLCTMPIAFEGSFDFFKILPINPLSLSTDQQQSLLSLLVEFVGQSPGSNGSARTPDLMYKHLQPLIDVLIYSQDKTVKGQAYILAQAAMISTGAFDQNFLEIDAWLFFLPGYNIRKYSVESQGAEMFHDLSAVVISFLCDSVSTVGNNLYKYLDHMQKLISRLDDSKDDSPGFSPLVVCILQKCLRLLESDSGTFRVYERSMIALYVCNTLSLLLQSQVDMKTLPGLINLVLTEKFIDHISVANDSKSSLCEWRPMKNLLCFARSILHQQSCSFFSVSEGAPEGHGNSFFLVLAKIKEFLHQGNAGGLAGMAVAFSSSILCASPEDILKNFPFLLTIVRQHFRSHIPFLSLVLFSEQKFLAKVSNLWPDMFISGLEMIEGSDRNDCGADNGHSIHSNECVSSVTRKHLDSKESAASAFCLFLRHAPFYALFSAFLSFESWQKHSTRMLDLLRAKIAEGTFDDLITYLRYALFWSYQILSSYKAKPSDNLGELCAICFPLIDYIFDRIVVLASDPAKFQTEKTSCITKYVQDVVDLIFHHPVVSLFVSQPLCCSRERADENLGDGEEAFLNSLKQNFHPMNNLMLQFLIKVFEFLLALEYQNGYASKVHDPFTESVLEDPKLLVQKVVLLFREKFDLCVEKRDLEPLMPIYNIFHAFMHFISPFELLELVFWMFSKLENEVSGCTSVLKSAAILCLYIANGSLSTLCNLLQQPKLQSESHLFWEKKVKSFNTAIVQRVFYKILDFAISFNVESADIFLFSVVNAVYIQRVAKPHPTLLPLYMLLPRMIINSPVKFLLHCLYPTSKIKAKTLFRLIEVSPMHMRLFGKIFLGILGKDLTVLDVLNVDGASASWVKVTDMDCNNILSEDDFVLLLPAALSYLLSSLCKYNKQDIKLFRSIPTFYFRILIDGFSNWKSYVSGRNFQEEYDEFSLTSMEDFHNLFNSSLLGKAITMLHYFFIINGNSVGKKQRLKIFDDIYSHSSDLLDCDFKAFSTCSYKESLKMINEISAKIALTRLLLFPPESLMQISGIEIGLGKMTVEWESERMNSAKLRFMSILVRTLDRIVRGFPQNMESTATYCSADSCRVFRFLEHSILRNIIQLSVKIETYLIQLPSIPFLKLFIRSCLLNRFEDHVTLKAIRCILAALSEGNFSSTEILDLLLGHSQFVSTILCTDATLDSSAFAPSGTFPSILKSVDIVCIDQNTQKGRVTCDRLSKLKNDNCSREKRRLELIKLLRVLYHFRNRENNTGLVKVDGMDSRELIFLLLSAYGATLSETDLEILHLMHEIESLEGSEYDTIAEMDYMWGTSALKFKKELTADKLASLNKIVDCGTTEEQRRMLFRENIPVDTNLCMKTVLHFCYDRSSQAAPVSLKKLLDDNFVNTTERPSSNSHLLQQYDPAFILRFSIHCLLMGYIEAIEFSRLGLLAITFVSISSPDDGLRKLGYESLGNFKMALQNYRKSKDALQLQLLLTYLQNGITEPWQQIPSMTAIFTAEASFTLLDSSQNHFFTISKLLMHSSKVNLMVFLFLYTDVVFTSYSVPLFHTLFESSSIHFKMDRLWILRLIYAGLNLNSDAKIYMRNKFLELLLSFYASSLSDPESKMLILQIMKKSVKLPMLVHYLVKECGLLPWLSTVLLFYCEGLGGDHKESSLRAVELVLEVINDVVSSRTITEWLQECALEQLSEFSTHLYGVFVGAFKLLKENVSLINSMLHVIVSTLRLSQKRKIFQPHFTLSLESLFRLYQVIYSEFNNMEFNLTIELAIDTILMSTPVPVVSHMDRARLSKLLMWTISSALRSFSDQSYLGKEPDPDMLISCEDHGKESQISKLLRWATASVILGSISNRTSEMKTHVSLGSSCKTLQCLLEDVIKEEGETEQNNSGANEALAIEILYLQQLLGRNSSGLSSVILALCLLLLPNACNIADKEYLDVNHGQVSLLCSKIRCPFEVNPAWRWSFYQPWKDLSLEQSEMEQMEEEQACQNLLLLFSNALGGRPSYLPVLSHKDVEQCGLFEWERETFIGSRT</sequence>
<dbReference type="InterPro" id="IPR039844">
    <property type="entry name" value="URB1"/>
</dbReference>
<dbReference type="Pfam" id="PF16201">
    <property type="entry name" value="NopRA1"/>
    <property type="match status" value="1"/>
</dbReference>
<evidence type="ECO:0000313" key="4">
    <source>
        <dbReference type="Proteomes" id="UP000504607"/>
    </source>
</evidence>
<organism evidence="4 5">
    <name type="scientific">Elaeis guineensis var. tenera</name>
    <name type="common">Oil palm</name>
    <dbReference type="NCBI Taxonomy" id="51953"/>
    <lineage>
        <taxon>Eukaryota</taxon>
        <taxon>Viridiplantae</taxon>
        <taxon>Streptophyta</taxon>
        <taxon>Embryophyta</taxon>
        <taxon>Tracheophyta</taxon>
        <taxon>Spermatophyta</taxon>
        <taxon>Magnoliopsida</taxon>
        <taxon>Liliopsida</taxon>
        <taxon>Arecaceae</taxon>
        <taxon>Arecoideae</taxon>
        <taxon>Cocoseae</taxon>
        <taxon>Elaeidinae</taxon>
        <taxon>Elaeis</taxon>
    </lineage>
</organism>
<feature type="region of interest" description="Disordered" evidence="1">
    <location>
        <begin position="1"/>
        <end position="43"/>
    </location>
</feature>
<evidence type="ECO:0000313" key="5">
    <source>
        <dbReference type="RefSeq" id="XP_029119483.1"/>
    </source>
</evidence>
<dbReference type="OrthoDB" id="72892at2759"/>
<dbReference type="InterPro" id="IPR021714">
    <property type="entry name" value="URB1_N"/>
</dbReference>
<feature type="domain" description="URB1 N-terminal" evidence="2">
    <location>
        <begin position="102"/>
        <end position="401"/>
    </location>
</feature>
<dbReference type="RefSeq" id="XP_029119483.1">
    <property type="nucleotide sequence ID" value="XM_029263650.1"/>
</dbReference>
<dbReference type="PANTHER" id="PTHR13500:SF0">
    <property type="entry name" value="NUCLEOLAR PRE-RIBOSOMAL-ASSOCIATED PROTEIN 1"/>
    <property type="match status" value="1"/>
</dbReference>
<dbReference type="PANTHER" id="PTHR13500">
    <property type="entry name" value="NUCLEOLAR PRERIBOSOMAL-ASSOCIATED PROTEIN 1"/>
    <property type="match status" value="1"/>
</dbReference>